<dbReference type="RefSeq" id="WP_190968763.1">
    <property type="nucleotide sequence ID" value="NZ_JACJTB010000022.1"/>
</dbReference>
<dbReference type="Gene3D" id="3.40.50.300">
    <property type="entry name" value="P-loop containing nucleotide triphosphate hydrolases"/>
    <property type="match status" value="1"/>
</dbReference>
<protein>
    <submittedName>
        <fullName evidence="1">Uncharacterized protein</fullName>
    </submittedName>
</protein>
<evidence type="ECO:0000313" key="1">
    <source>
        <dbReference type="EMBL" id="MBD2595998.1"/>
    </source>
</evidence>
<dbReference type="InterPro" id="IPR027417">
    <property type="entry name" value="P-loop_NTPase"/>
</dbReference>
<proteinExistence type="predicted"/>
<evidence type="ECO:0000313" key="2">
    <source>
        <dbReference type="Proteomes" id="UP000603457"/>
    </source>
</evidence>
<organism evidence="1 2">
    <name type="scientific">Nostoc spongiaeforme FACHB-130</name>
    <dbReference type="NCBI Taxonomy" id="1357510"/>
    <lineage>
        <taxon>Bacteria</taxon>
        <taxon>Bacillati</taxon>
        <taxon>Cyanobacteriota</taxon>
        <taxon>Cyanophyceae</taxon>
        <taxon>Nostocales</taxon>
        <taxon>Nostocaceae</taxon>
        <taxon>Nostoc</taxon>
    </lineage>
</organism>
<dbReference type="SUPFAM" id="SSF52540">
    <property type="entry name" value="P-loop containing nucleoside triphosphate hydrolases"/>
    <property type="match status" value="1"/>
</dbReference>
<keyword evidence="2" id="KW-1185">Reference proteome</keyword>
<dbReference type="InterPro" id="IPR049996">
    <property type="entry name" value="Slr7037-like"/>
</dbReference>
<dbReference type="EMBL" id="JACJTB010000022">
    <property type="protein sequence ID" value="MBD2595998.1"/>
    <property type="molecule type" value="Genomic_DNA"/>
</dbReference>
<dbReference type="NCBIfam" id="NF042913">
    <property type="entry name" value="CyRepA1"/>
    <property type="match status" value="1"/>
</dbReference>
<dbReference type="Proteomes" id="UP000603457">
    <property type="component" value="Unassembled WGS sequence"/>
</dbReference>
<reference evidence="1 2" key="1">
    <citation type="journal article" date="2020" name="ISME J.">
        <title>Comparative genomics reveals insights into cyanobacterial evolution and habitat adaptation.</title>
        <authorList>
            <person name="Chen M.Y."/>
            <person name="Teng W.K."/>
            <person name="Zhao L."/>
            <person name="Hu C.X."/>
            <person name="Zhou Y.K."/>
            <person name="Han B.P."/>
            <person name="Song L.R."/>
            <person name="Shu W.S."/>
        </authorList>
    </citation>
    <scope>NUCLEOTIDE SEQUENCE [LARGE SCALE GENOMIC DNA]</scope>
    <source>
        <strain evidence="1 2">FACHB-130</strain>
    </source>
</reference>
<gene>
    <name evidence="1" type="ORF">H6G74_16920</name>
</gene>
<sequence>MTSLEQFDIRNFIDRLTPKKGKHRYVCPVCEGSLTIDPKSGKYHCWGQECASSDIREAIRPWAEVIGGTVLHPPYINKKLQRVEQTPKLPAAAPIPKGEIALSTLPHSVSPPKKVARGRNFEITYPYSPNQWVLRIEKSDGSKITIPHHRTADGEVAKGKGDETWHPYRIDEIRSFGTGKWILGNEGEKCVDITRSVLQLVSFTFQGGSWSDELLLLGLQEIKDCGVLGVVYFPDNDEPGRKKAQKLAIAAAKIQLPFIEIDPLRLWPQCPPGGDIADWVAAKVIPIEEGRRQKAEGRREDCRGILTHQQFVSAKTKFSGGLKPKCEEGNRATQPIKQTPASCLLPSASLAQRVNELLQALNTEIALCRDTVVVTNEVAQETEDFWQKDPKAQYEIQRQHVAKFNLTRTAQISIENGFLPSIQLKSIPPGIIGIKGDWGIGKSFLLSAWCRQWPHKIIQVAHLNALLSNTAPKFDCFHHHELKDLQLGVTSAPRLAITDISLAAMFDPQRWTKDEPFILILDEIEQVLRSIQTNSNLKGTLRVKARVKLEWLIKNAVYVIGSDRDLCDETLNYIEQVRGDSHPAFIIYHKGKKGINRQPIVFNCNKYKDEVLTRLINAAKAGHNIIIPCENKTDLLAIEQQLLSAGIPDNSMFFAHGDNSNEPGIKELIQKADEIYPDYQILGYTMTMGTALSFEKSHFEKCYAFFSGDVLSASDQAQMLFRYRLECEITVWINPKRRRLEINQDILLSDLLKNVQDTDKLIVSIDQIGPLIEQGILPTTKGDISPDDLPWIQHKLGIIARANASIANPSSTLHDLLVNAGFTLKIESNDKPLTTNEGNCYLEQKQQIKSAQDQAIAQAELMSEAEFMKAMINNGNLNRAERNRLEKTRLHRDTGLEITEDIVKLQRTKNLTRGAKMLKILLGDEQTAVAYDLTDRQYNPDIGDQSFYAAKRQLLHELGIPEIIEKLVQGWRYTNNSSEVVAVADLAREHRNSIKRLLGFTVSLEKSENGAFKVSNSAILGLILDTLCIERESTKTRKRGHVYQLNRQHWEMLQAIMAHIDKLAPTPTLAGVIEKALAAAVQNSDLHQEHLTPAQTAPTPEILSTVLPSAFDSVPHPHSISYIYKNNLGMEHPIKPNNHESLHNNEIQTGNQSKLWTGLKLKLQQGLEDAGEFYQQLVDKIGESVGVAEGEPFWNGYLGQWQVAVNFVNGCKSVMCDWLVTTVG</sequence>
<name>A0ABR8FY06_9NOSO</name>
<accession>A0ABR8FY06</accession>
<comment type="caution">
    <text evidence="1">The sequence shown here is derived from an EMBL/GenBank/DDBJ whole genome shotgun (WGS) entry which is preliminary data.</text>
</comment>